<dbReference type="GO" id="GO:0051537">
    <property type="term" value="F:2 iron, 2 sulfur cluster binding"/>
    <property type="evidence" value="ECO:0007669"/>
    <property type="project" value="TreeGrafter"/>
</dbReference>
<name>A0AAV7JAS7_9METZ</name>
<dbReference type="GO" id="GO:0016226">
    <property type="term" value="P:iron-sulfur cluster assembly"/>
    <property type="evidence" value="ECO:0007669"/>
    <property type="project" value="InterPro"/>
</dbReference>
<dbReference type="NCBIfam" id="TIGR00049">
    <property type="entry name" value="iron-sulfur cluster assembly accessory protein"/>
    <property type="match status" value="1"/>
</dbReference>
<evidence type="ECO:0000259" key="10">
    <source>
        <dbReference type="Pfam" id="PF01521"/>
    </source>
</evidence>
<evidence type="ECO:0000256" key="6">
    <source>
        <dbReference type="ARBA" id="ARBA00057540"/>
    </source>
</evidence>
<accession>A0AAV7JAS7</accession>
<organism evidence="11 12">
    <name type="scientific">Oopsacas minuta</name>
    <dbReference type="NCBI Taxonomy" id="111878"/>
    <lineage>
        <taxon>Eukaryota</taxon>
        <taxon>Metazoa</taxon>
        <taxon>Porifera</taxon>
        <taxon>Hexactinellida</taxon>
        <taxon>Hexasterophora</taxon>
        <taxon>Lyssacinosida</taxon>
        <taxon>Leucopsacidae</taxon>
        <taxon>Oopsacas</taxon>
    </lineage>
</organism>
<dbReference type="GO" id="GO:0051539">
    <property type="term" value="F:4 iron, 4 sulfur cluster binding"/>
    <property type="evidence" value="ECO:0007669"/>
    <property type="project" value="TreeGrafter"/>
</dbReference>
<evidence type="ECO:0000313" key="12">
    <source>
        <dbReference type="Proteomes" id="UP001165289"/>
    </source>
</evidence>
<evidence type="ECO:0000256" key="9">
    <source>
        <dbReference type="ARBA" id="ARBA00093471"/>
    </source>
</evidence>
<evidence type="ECO:0000256" key="4">
    <source>
        <dbReference type="ARBA" id="ARBA00023004"/>
    </source>
</evidence>
<comment type="caution">
    <text evidence="11">The sequence shown here is derived from an EMBL/GenBank/DDBJ whole genome shotgun (WGS) entry which is preliminary data.</text>
</comment>
<sequence length="177" mass="20041">MLIATRYCHLLRRSSVWYLHRNSSLNTTYHISKFSNKPTNLSNHNTTYLPLVFTRFRKYSDIPESSDPKSKLIIRDSYVKRYKEVVTEPGQFIRLSVEGGGCSGFQYEFNLATDVGDDDIILEKDDAQLLVDSISLDLLQGASVEYHEELIRSSFRVVDIPNAESGCSCGASFAIKS</sequence>
<feature type="domain" description="Core" evidence="10">
    <location>
        <begin position="72"/>
        <end position="170"/>
    </location>
</feature>
<keyword evidence="4" id="KW-0408">Iron</keyword>
<evidence type="ECO:0000256" key="1">
    <source>
        <dbReference type="ARBA" id="ARBA00004173"/>
    </source>
</evidence>
<dbReference type="Pfam" id="PF01521">
    <property type="entry name" value="Fe-S_biosyn"/>
    <property type="match status" value="1"/>
</dbReference>
<dbReference type="InterPro" id="IPR000361">
    <property type="entry name" value="ATAP_core_dom"/>
</dbReference>
<dbReference type="InterPro" id="IPR035903">
    <property type="entry name" value="HesB-like_dom_sf"/>
</dbReference>
<protein>
    <recommendedName>
        <fullName evidence="7">Iron-sulfur cluster assembly 2 homolog, mitochondrial</fullName>
    </recommendedName>
    <alternativeName>
        <fullName evidence="8">HESB-like domain-containing protein 1</fullName>
    </alternativeName>
</protein>
<dbReference type="AlphaFoldDB" id="A0AAV7JAS7"/>
<evidence type="ECO:0000256" key="5">
    <source>
        <dbReference type="ARBA" id="ARBA00023128"/>
    </source>
</evidence>
<dbReference type="PANTHER" id="PTHR43011:SF1">
    <property type="entry name" value="IRON-SULFUR CLUSTER ASSEMBLY 2 HOMOLOG, MITOCHONDRIAL"/>
    <property type="match status" value="1"/>
</dbReference>
<dbReference type="GO" id="GO:0005506">
    <property type="term" value="F:iron ion binding"/>
    <property type="evidence" value="ECO:0007669"/>
    <property type="project" value="TreeGrafter"/>
</dbReference>
<keyword evidence="5" id="KW-0496">Mitochondrion</keyword>
<evidence type="ECO:0000256" key="3">
    <source>
        <dbReference type="ARBA" id="ARBA00022723"/>
    </source>
</evidence>
<dbReference type="EMBL" id="JAKMXF010000365">
    <property type="protein sequence ID" value="KAI6645809.1"/>
    <property type="molecule type" value="Genomic_DNA"/>
</dbReference>
<comment type="subcellular location">
    <subcellularLocation>
        <location evidence="1">Mitochondrion</location>
    </subcellularLocation>
</comment>
<evidence type="ECO:0000256" key="7">
    <source>
        <dbReference type="ARBA" id="ARBA00073313"/>
    </source>
</evidence>
<proteinExistence type="inferred from homology"/>
<comment type="similarity">
    <text evidence="2">Belongs to the HesB/IscA family.</text>
</comment>
<comment type="function">
    <text evidence="6">Involved in the maturation of mitochondrial 4Fe-4S proteins functioning late in the iron-sulfur cluster assembly pathway. May be involved in the binding of an intermediate of Fe/S cluster assembly.</text>
</comment>
<dbReference type="Proteomes" id="UP001165289">
    <property type="component" value="Unassembled WGS sequence"/>
</dbReference>
<keyword evidence="12" id="KW-1185">Reference proteome</keyword>
<reference evidence="11 12" key="1">
    <citation type="journal article" date="2023" name="BMC Biol.">
        <title>The compact genome of the sponge Oopsacas minuta (Hexactinellida) is lacking key metazoan core genes.</title>
        <authorList>
            <person name="Santini S."/>
            <person name="Schenkelaars Q."/>
            <person name="Jourda C."/>
            <person name="Duchesne M."/>
            <person name="Belahbib H."/>
            <person name="Rocher C."/>
            <person name="Selva M."/>
            <person name="Riesgo A."/>
            <person name="Vervoort M."/>
            <person name="Leys S.P."/>
            <person name="Kodjabachian L."/>
            <person name="Le Bivic A."/>
            <person name="Borchiellini C."/>
            <person name="Claverie J.M."/>
            <person name="Renard E."/>
        </authorList>
    </citation>
    <scope>NUCLEOTIDE SEQUENCE [LARGE SCALE GENOMIC DNA]</scope>
    <source>
        <strain evidence="11">SPO-2</strain>
    </source>
</reference>
<dbReference type="FunFam" id="2.60.300.12:FF:000006">
    <property type="entry name" value="Iron-sulfur cluster assembly 2 mitochondrial"/>
    <property type="match status" value="1"/>
</dbReference>
<dbReference type="SUPFAM" id="SSF89360">
    <property type="entry name" value="HesB-like domain"/>
    <property type="match status" value="1"/>
</dbReference>
<evidence type="ECO:0000313" key="11">
    <source>
        <dbReference type="EMBL" id="KAI6645809.1"/>
    </source>
</evidence>
<gene>
    <name evidence="11" type="ORF">LOD99_13071</name>
</gene>
<dbReference type="GO" id="GO:0120510">
    <property type="term" value="C:mitochondrial [4Fe-4S] assembly complex"/>
    <property type="evidence" value="ECO:0007669"/>
    <property type="project" value="UniProtKB-ARBA"/>
</dbReference>
<comment type="subunit">
    <text evidence="9">Heterotetramer; forms a dimer of dimers with IBA57. Interacts with [2Fe-2S]-ISCA2 forming the heterodimer [2Fe- 2S]-ISCA2-IBA57 complex; [2Fe-2S] cluster binding is absolutely required to promote the complex formation.</text>
</comment>
<dbReference type="Gene3D" id="2.60.300.12">
    <property type="entry name" value="HesB-like domain"/>
    <property type="match status" value="1"/>
</dbReference>
<keyword evidence="3" id="KW-0479">Metal-binding</keyword>
<dbReference type="InterPro" id="IPR016092">
    <property type="entry name" value="ATAP"/>
</dbReference>
<dbReference type="PANTHER" id="PTHR43011">
    <property type="entry name" value="IRON-SULFUR CLUSTER ASSEMBLY 2 HOMOLOG, MITOCHONDRIAL"/>
    <property type="match status" value="1"/>
</dbReference>
<evidence type="ECO:0000256" key="8">
    <source>
        <dbReference type="ARBA" id="ARBA00077082"/>
    </source>
</evidence>
<evidence type="ECO:0000256" key="2">
    <source>
        <dbReference type="ARBA" id="ARBA00006718"/>
    </source>
</evidence>